<feature type="transmembrane region" description="Helical" evidence="7">
    <location>
        <begin position="205"/>
        <end position="223"/>
    </location>
</feature>
<dbReference type="InterPro" id="IPR044049">
    <property type="entry name" value="EccD_transm"/>
</dbReference>
<dbReference type="InterPro" id="IPR024962">
    <property type="entry name" value="YukD-like"/>
</dbReference>
<evidence type="ECO:0000256" key="7">
    <source>
        <dbReference type="SAM" id="Phobius"/>
    </source>
</evidence>
<evidence type="ECO:0000256" key="4">
    <source>
        <dbReference type="ARBA" id="ARBA00022692"/>
    </source>
</evidence>
<evidence type="ECO:0000259" key="8">
    <source>
        <dbReference type="Pfam" id="PF19053"/>
    </source>
</evidence>
<dbReference type="STRING" id="1430326.B8W66_00695"/>
<comment type="caution">
    <text evidence="9">The sequence shown here is derived from an EMBL/GenBank/DDBJ whole genome shotgun (WGS) entry which is preliminary data.</text>
</comment>
<evidence type="ECO:0000313" key="9">
    <source>
        <dbReference type="EMBL" id="OSC42971.1"/>
    </source>
</evidence>
<accession>A0A1X2M0A9</accession>
<feature type="transmembrane region" description="Helical" evidence="7">
    <location>
        <begin position="235"/>
        <end position="254"/>
    </location>
</feature>
<dbReference type="PIRSF" id="PIRSF017804">
    <property type="entry name" value="Secretion_EccD1"/>
    <property type="match status" value="1"/>
</dbReference>
<name>A0A1X2M0A9_9MYCO</name>
<reference evidence="9 10" key="1">
    <citation type="submission" date="2017-04" db="EMBL/GenBank/DDBJ databases">
        <title>The new phylogeny of genus Mycobacterium.</title>
        <authorList>
            <person name="Tortoli E."/>
            <person name="Trovato A."/>
            <person name="Cirillo D.M."/>
        </authorList>
    </citation>
    <scope>NUCLEOTIDE SEQUENCE [LARGE SCALE GENOMIC DNA]</scope>
    <source>
        <strain evidence="9 10">TBL 1200985</strain>
    </source>
</reference>
<organism evidence="9 10">
    <name type="scientific">Mycobacterium decipiens</name>
    <dbReference type="NCBI Taxonomy" id="1430326"/>
    <lineage>
        <taxon>Bacteria</taxon>
        <taxon>Bacillati</taxon>
        <taxon>Actinomycetota</taxon>
        <taxon>Actinomycetes</taxon>
        <taxon>Mycobacteriales</taxon>
        <taxon>Mycobacteriaceae</taxon>
        <taxon>Mycobacterium</taxon>
    </lineage>
</organism>
<keyword evidence="6 7" id="KW-0472">Membrane</keyword>
<dbReference type="Pfam" id="PF08817">
    <property type="entry name" value="YukD"/>
    <property type="match status" value="1"/>
</dbReference>
<dbReference type="InterPro" id="IPR006707">
    <property type="entry name" value="T7SS_EccD"/>
</dbReference>
<feature type="transmembrane region" description="Helical" evidence="7">
    <location>
        <begin position="435"/>
        <end position="458"/>
    </location>
</feature>
<dbReference type="RefSeq" id="WP_085323112.1">
    <property type="nucleotide sequence ID" value="NZ_NCXP01000001.1"/>
</dbReference>
<feature type="transmembrane region" description="Helical" evidence="7">
    <location>
        <begin position="119"/>
        <end position="141"/>
    </location>
</feature>
<dbReference type="EMBL" id="NCXP01000001">
    <property type="protein sequence ID" value="OSC42971.1"/>
    <property type="molecule type" value="Genomic_DNA"/>
</dbReference>
<feature type="transmembrane region" description="Helical" evidence="7">
    <location>
        <begin position="401"/>
        <end position="423"/>
    </location>
</feature>
<comment type="similarity">
    <text evidence="2">Belongs to the EccD/Snm4 family.</text>
</comment>
<feature type="transmembrane region" description="Helical" evidence="7">
    <location>
        <begin position="370"/>
        <end position="389"/>
    </location>
</feature>
<dbReference type="GO" id="GO:0005886">
    <property type="term" value="C:plasma membrane"/>
    <property type="evidence" value="ECO:0007669"/>
    <property type="project" value="UniProtKB-SubCell"/>
</dbReference>
<feature type="transmembrane region" description="Helical" evidence="7">
    <location>
        <begin position="317"/>
        <end position="340"/>
    </location>
</feature>
<dbReference type="NCBIfam" id="TIGR03920">
    <property type="entry name" value="T7SS_EccD"/>
    <property type="match status" value="1"/>
</dbReference>
<dbReference type="OrthoDB" id="4156660at2"/>
<evidence type="ECO:0000256" key="2">
    <source>
        <dbReference type="ARBA" id="ARBA00006162"/>
    </source>
</evidence>
<evidence type="ECO:0000256" key="3">
    <source>
        <dbReference type="ARBA" id="ARBA00022475"/>
    </source>
</evidence>
<feature type="transmembrane region" description="Helical" evidence="7">
    <location>
        <begin position="147"/>
        <end position="169"/>
    </location>
</feature>
<dbReference type="AlphaFoldDB" id="A0A1X2M0A9"/>
<dbReference type="Gene3D" id="3.10.20.90">
    <property type="entry name" value="Phosphatidylinositol 3-kinase Catalytic Subunit, Chain A, domain 1"/>
    <property type="match status" value="1"/>
</dbReference>
<evidence type="ECO:0000256" key="5">
    <source>
        <dbReference type="ARBA" id="ARBA00022989"/>
    </source>
</evidence>
<keyword evidence="3" id="KW-1003">Cell membrane</keyword>
<feature type="transmembrane region" description="Helical" evidence="7">
    <location>
        <begin position="181"/>
        <end position="199"/>
    </location>
</feature>
<gene>
    <name evidence="9" type="ORF">B8W66_00695</name>
</gene>
<dbReference type="Proteomes" id="UP000193247">
    <property type="component" value="Unassembled WGS sequence"/>
</dbReference>
<evidence type="ECO:0000256" key="1">
    <source>
        <dbReference type="ARBA" id="ARBA00004651"/>
    </source>
</evidence>
<feature type="domain" description="EccD-like transmembrane" evidence="8">
    <location>
        <begin position="117"/>
        <end position="461"/>
    </location>
</feature>
<dbReference type="Pfam" id="PF19053">
    <property type="entry name" value="EccD"/>
    <property type="match status" value="1"/>
</dbReference>
<sequence>MSAPDPELRRVTVHAGPRAVDLALPAVVPVATLIPSIVDILDYRGASSAATRYQLSPPGAPALPSATTLAQDGIRDGAVLVLSQSGTQPPAPRCDDAAEAVAATLNTAARPHGPRMTRLTGALAASCITAGGAVLLVRNALSTNDTHYPGATVAIAAVAGFVALLFAVIAHRAVLDPIAGLTLSIIAVSFAAVAGLLAVPGAPGVHGVLLAAMAAAVTSVLAMRATGCGGTTLTAVACFAVVIAATALVGAITAAPLSAIGSLAALASLGLLEVSARMSIDLAGLSPRLPPLPNLGDTDALPAADRLSTRAIRADHWLTSLLAAFSSSAAIGAICAVLAADGTGTPGFNRITLAAVTGALLLLRARCADGTRLLVFAISGITTIATASAVAADRGAQHGPWIAALTAVLAAAAMFLGFVAPAISLSPIARRGVELLECLALIAMVPLTCWICGAFSAVRGLDLSWS</sequence>
<proteinExistence type="inferred from homology"/>
<evidence type="ECO:0000256" key="6">
    <source>
        <dbReference type="ARBA" id="ARBA00023136"/>
    </source>
</evidence>
<keyword evidence="5 7" id="KW-1133">Transmembrane helix</keyword>
<comment type="subcellular location">
    <subcellularLocation>
        <location evidence="1">Cell membrane</location>
        <topology evidence="1">Multi-pass membrane protein</topology>
    </subcellularLocation>
</comment>
<evidence type="ECO:0000313" key="10">
    <source>
        <dbReference type="Proteomes" id="UP000193247"/>
    </source>
</evidence>
<keyword evidence="10" id="KW-1185">Reference proteome</keyword>
<keyword evidence="4 7" id="KW-0812">Transmembrane</keyword>
<protein>
    <submittedName>
        <fullName evidence="9">Type VII secretion integral membrane protein EccD</fullName>
    </submittedName>
</protein>